<keyword evidence="3" id="KW-1185">Reference proteome</keyword>
<dbReference type="Proteomes" id="UP000813444">
    <property type="component" value="Unassembled WGS sequence"/>
</dbReference>
<dbReference type="GO" id="GO:0030162">
    <property type="term" value="P:regulation of proteolysis"/>
    <property type="evidence" value="ECO:0007669"/>
    <property type="project" value="TreeGrafter"/>
</dbReference>
<evidence type="ECO:0000313" key="3">
    <source>
        <dbReference type="Proteomes" id="UP000813444"/>
    </source>
</evidence>
<reference evidence="2" key="1">
    <citation type="journal article" date="2021" name="Nat. Commun.">
        <title>Genetic determinants of endophytism in the Arabidopsis root mycobiome.</title>
        <authorList>
            <person name="Mesny F."/>
            <person name="Miyauchi S."/>
            <person name="Thiergart T."/>
            <person name="Pickel B."/>
            <person name="Atanasova L."/>
            <person name="Karlsson M."/>
            <person name="Huettel B."/>
            <person name="Barry K.W."/>
            <person name="Haridas S."/>
            <person name="Chen C."/>
            <person name="Bauer D."/>
            <person name="Andreopoulos W."/>
            <person name="Pangilinan J."/>
            <person name="LaButti K."/>
            <person name="Riley R."/>
            <person name="Lipzen A."/>
            <person name="Clum A."/>
            <person name="Drula E."/>
            <person name="Henrissat B."/>
            <person name="Kohler A."/>
            <person name="Grigoriev I.V."/>
            <person name="Martin F.M."/>
            <person name="Hacquard S."/>
        </authorList>
    </citation>
    <scope>NUCLEOTIDE SEQUENCE</scope>
    <source>
        <strain evidence="2">MPI-CAGE-CH-0235</strain>
    </source>
</reference>
<dbReference type="AlphaFoldDB" id="A0A8K0WJY6"/>
<gene>
    <name evidence="2" type="ORF">B0I35DRAFT_495846</name>
</gene>
<dbReference type="EMBL" id="JAGPNK010000027">
    <property type="protein sequence ID" value="KAH7303938.1"/>
    <property type="molecule type" value="Genomic_DNA"/>
</dbReference>
<dbReference type="GO" id="GO:0046578">
    <property type="term" value="P:regulation of Ras protein signal transduction"/>
    <property type="evidence" value="ECO:0007669"/>
    <property type="project" value="TreeGrafter"/>
</dbReference>
<feature type="signal peptide" evidence="1">
    <location>
        <begin position="1"/>
        <end position="23"/>
    </location>
</feature>
<organism evidence="2 3">
    <name type="scientific">Stachybotrys elegans</name>
    <dbReference type="NCBI Taxonomy" id="80388"/>
    <lineage>
        <taxon>Eukaryota</taxon>
        <taxon>Fungi</taxon>
        <taxon>Dikarya</taxon>
        <taxon>Ascomycota</taxon>
        <taxon>Pezizomycotina</taxon>
        <taxon>Sordariomycetes</taxon>
        <taxon>Hypocreomycetidae</taxon>
        <taxon>Hypocreales</taxon>
        <taxon>Stachybotryaceae</taxon>
        <taxon>Stachybotrys</taxon>
    </lineage>
</organism>
<dbReference type="InterPro" id="IPR035810">
    <property type="entry name" value="PEBP_euk"/>
</dbReference>
<dbReference type="GO" id="GO:0005543">
    <property type="term" value="F:phospholipid binding"/>
    <property type="evidence" value="ECO:0007669"/>
    <property type="project" value="TreeGrafter"/>
</dbReference>
<name>A0A8K0WJY6_9HYPO</name>
<evidence type="ECO:0000256" key="1">
    <source>
        <dbReference type="SAM" id="SignalP"/>
    </source>
</evidence>
<protein>
    <submittedName>
        <fullName evidence="2">Phosphatidylethanolamine-binding protein</fullName>
    </submittedName>
</protein>
<accession>A0A8K0WJY6</accession>
<dbReference type="PANTHER" id="PTHR11362">
    <property type="entry name" value="PHOSPHATIDYLETHANOLAMINE-BINDING PROTEIN"/>
    <property type="match status" value="1"/>
</dbReference>
<dbReference type="GO" id="GO:0030414">
    <property type="term" value="F:peptidase inhibitor activity"/>
    <property type="evidence" value="ECO:0007669"/>
    <property type="project" value="TreeGrafter"/>
</dbReference>
<dbReference type="Gene3D" id="3.90.280.10">
    <property type="entry name" value="PEBP-like"/>
    <property type="match status" value="1"/>
</dbReference>
<evidence type="ECO:0000313" key="2">
    <source>
        <dbReference type="EMBL" id="KAH7303938.1"/>
    </source>
</evidence>
<sequence>MMSNLARLSAALVFLSQVTQSLAQTPPDFSPSTENSLSIQYAGNDIEAGAEVSITDAATVPDIQLSQSNTSRVILMFDIDAPNGPANNALSPLLHWLIATPPGSNVGDDQSRINTVAEYSGPSPPAGSGPHRYVLLELENHEASFNIPSGFPDSYEHAPSRLRFDVTGFIEEGGFELLSATWFTAESTNGTTSEPESGAPAAVSTSFSMIFSLACVVAMVITSS</sequence>
<keyword evidence="1" id="KW-0732">Signal</keyword>
<feature type="chain" id="PRO_5035427601" evidence="1">
    <location>
        <begin position="24"/>
        <end position="224"/>
    </location>
</feature>
<dbReference type="Pfam" id="PF01161">
    <property type="entry name" value="PBP"/>
    <property type="match status" value="1"/>
</dbReference>
<dbReference type="CDD" id="cd00866">
    <property type="entry name" value="PEBP_euk"/>
    <property type="match status" value="1"/>
</dbReference>
<comment type="caution">
    <text evidence="2">The sequence shown here is derived from an EMBL/GenBank/DDBJ whole genome shotgun (WGS) entry which is preliminary data.</text>
</comment>
<dbReference type="OrthoDB" id="440553at2759"/>
<dbReference type="InterPro" id="IPR008914">
    <property type="entry name" value="PEBP"/>
</dbReference>
<dbReference type="SUPFAM" id="SSF49777">
    <property type="entry name" value="PEBP-like"/>
    <property type="match status" value="1"/>
</dbReference>
<dbReference type="InterPro" id="IPR036610">
    <property type="entry name" value="PEBP-like_sf"/>
</dbReference>
<proteinExistence type="predicted"/>
<dbReference type="PANTHER" id="PTHR11362:SF78">
    <property type="entry name" value="PROTEASE INHIBITOR"/>
    <property type="match status" value="1"/>
</dbReference>